<keyword evidence="3" id="KW-0418">Kinase</keyword>
<reference evidence="3" key="1">
    <citation type="journal article" date="2021" name="PeerJ">
        <title>Extensive microbial diversity within the chicken gut microbiome revealed by metagenomics and culture.</title>
        <authorList>
            <person name="Gilroy R."/>
            <person name="Ravi A."/>
            <person name="Getino M."/>
            <person name="Pursley I."/>
            <person name="Horton D.L."/>
            <person name="Alikhan N.F."/>
            <person name="Baker D."/>
            <person name="Gharbi K."/>
            <person name="Hall N."/>
            <person name="Watson M."/>
            <person name="Adriaenssens E.M."/>
            <person name="Foster-Nyarko E."/>
            <person name="Jarju S."/>
            <person name="Secka A."/>
            <person name="Antonio M."/>
            <person name="Oren A."/>
            <person name="Chaudhuri R.R."/>
            <person name="La Ragione R."/>
            <person name="Hildebrand F."/>
            <person name="Pallen M.J."/>
        </authorList>
    </citation>
    <scope>NUCLEOTIDE SEQUENCE</scope>
    <source>
        <strain evidence="3">CHK185-1770</strain>
    </source>
</reference>
<feature type="compositionally biased region" description="Low complexity" evidence="1">
    <location>
        <begin position="607"/>
        <end position="620"/>
    </location>
</feature>
<protein>
    <submittedName>
        <fullName evidence="3">CotH kinase family protein</fullName>
    </submittedName>
</protein>
<sequence>MATHKNFDKVCCVVLALCLVLTVLFMQGESLGLQAAAREMGYENRLFDTASVHTIDIVMEDWEGFLETAQREEYSLCSLVIDGETYKNVAIRGKGNTFLTQVEQYGNSRYSFKVEFGHYDDALNYYGLDKLSLNNLIQDNTMLKDYLCYQLMGSFGVDAPLCSFVYLTVNGEDWGLYLAVEGVEESFLQRNYGSNYGELYKPDSQSMGGGRGNGGAFSLGDWQQEAAEETNGATPTAADSQEAAPTPPDGAEGGFPGQESFSPGAEGEMPEAQAPEMSGGRGDDNFSMGSDDTALLYTDDTYSSYQNIFDNAKTDITDSDKDRLIASLQQLNAQENLEEVVDVEEVIRYFVVHNFVCNFDSYTGSMIHNYYLYEEDGQLSMIPWDYNLAFGGFMGSSDATALVNYPIDTPVSGGTLDSRPMLAWIFSSEAYTQLYHQYFSQFLEVWFANDTFTQTLEQVVELIAPYVEKDPTKFCTTEEFQAGVEALEDFCLLRAQSVQGQLEGTIPSTDDGQSEDSSSLVDASSVDISAMGTMNNGGGGQRSLEWDMGPSQETAEETVLSAATVTATQDSAGQAPDFPQGGMGQEGMGSPPELPDGEAPPDATGQAPQEDSASPAAEESSASDEESSSREETSSSSGEESASSAEEQEATPGEAGGAMGQEPPTQPAEEAAGDAGMEAQPGAFNQEQSQTSSTTEQWVLLGVSFLVLGAGLAVAGLYRRRG</sequence>
<dbReference type="GO" id="GO:0016301">
    <property type="term" value="F:kinase activity"/>
    <property type="evidence" value="ECO:0007669"/>
    <property type="project" value="UniProtKB-KW"/>
</dbReference>
<comment type="caution">
    <text evidence="3">The sequence shown here is derived from an EMBL/GenBank/DDBJ whole genome shotgun (WGS) entry which is preliminary data.</text>
</comment>
<dbReference type="AlphaFoldDB" id="A0A9D2MTD0"/>
<keyword evidence="2" id="KW-0472">Membrane</keyword>
<dbReference type="Proteomes" id="UP000826793">
    <property type="component" value="Unassembled WGS sequence"/>
</dbReference>
<dbReference type="EMBL" id="DWXG01000008">
    <property type="protein sequence ID" value="HJB97167.1"/>
    <property type="molecule type" value="Genomic_DNA"/>
</dbReference>
<organism evidence="3 4">
    <name type="scientific">Candidatus Acutalibacter pullicola</name>
    <dbReference type="NCBI Taxonomy" id="2838417"/>
    <lineage>
        <taxon>Bacteria</taxon>
        <taxon>Bacillati</taxon>
        <taxon>Bacillota</taxon>
        <taxon>Clostridia</taxon>
        <taxon>Eubacteriales</taxon>
        <taxon>Acutalibacteraceae</taxon>
        <taxon>Acutalibacter</taxon>
    </lineage>
</organism>
<feature type="compositionally biased region" description="Low complexity" evidence="1">
    <location>
        <begin position="668"/>
        <end position="679"/>
    </location>
</feature>
<keyword evidence="2" id="KW-1133">Transmembrane helix</keyword>
<keyword evidence="2" id="KW-0812">Transmembrane</keyword>
<dbReference type="InterPro" id="IPR014867">
    <property type="entry name" value="Spore_coat_CotH_CotH2/3/7"/>
</dbReference>
<feature type="region of interest" description="Disordered" evidence="1">
    <location>
        <begin position="503"/>
        <end position="522"/>
    </location>
</feature>
<evidence type="ECO:0000256" key="1">
    <source>
        <dbReference type="SAM" id="MobiDB-lite"/>
    </source>
</evidence>
<keyword evidence="3" id="KW-0808">Transferase</keyword>
<accession>A0A9D2MTD0</accession>
<dbReference type="PANTHER" id="PTHR40050:SF1">
    <property type="entry name" value="INNER SPORE COAT PROTEIN H"/>
    <property type="match status" value="1"/>
</dbReference>
<feature type="compositionally biased region" description="Low complexity" evidence="1">
    <location>
        <begin position="634"/>
        <end position="645"/>
    </location>
</feature>
<feature type="compositionally biased region" description="Low complexity" evidence="1">
    <location>
        <begin position="686"/>
        <end position="695"/>
    </location>
</feature>
<name>A0A9D2MTD0_9FIRM</name>
<feature type="region of interest" description="Disordered" evidence="1">
    <location>
        <begin position="225"/>
        <end position="292"/>
    </location>
</feature>
<evidence type="ECO:0000313" key="3">
    <source>
        <dbReference type="EMBL" id="HJB97167.1"/>
    </source>
</evidence>
<feature type="compositionally biased region" description="Polar residues" evidence="1">
    <location>
        <begin position="561"/>
        <end position="572"/>
    </location>
</feature>
<evidence type="ECO:0000256" key="2">
    <source>
        <dbReference type="SAM" id="Phobius"/>
    </source>
</evidence>
<feature type="region of interest" description="Disordered" evidence="1">
    <location>
        <begin position="529"/>
        <end position="695"/>
    </location>
</feature>
<reference evidence="3" key="2">
    <citation type="submission" date="2021-04" db="EMBL/GenBank/DDBJ databases">
        <authorList>
            <person name="Gilroy R."/>
        </authorList>
    </citation>
    <scope>NUCLEOTIDE SEQUENCE</scope>
    <source>
        <strain evidence="3">CHK185-1770</strain>
    </source>
</reference>
<evidence type="ECO:0000313" key="4">
    <source>
        <dbReference type="Proteomes" id="UP000826793"/>
    </source>
</evidence>
<feature type="transmembrane region" description="Helical" evidence="2">
    <location>
        <begin position="698"/>
        <end position="718"/>
    </location>
</feature>
<dbReference type="PANTHER" id="PTHR40050">
    <property type="entry name" value="INNER SPORE COAT PROTEIN H"/>
    <property type="match status" value="1"/>
</dbReference>
<gene>
    <name evidence="3" type="ORF">H9710_01165</name>
</gene>
<dbReference type="Pfam" id="PF08757">
    <property type="entry name" value="CotH"/>
    <property type="match status" value="2"/>
</dbReference>
<proteinExistence type="predicted"/>